<dbReference type="SMART" id="SM00213">
    <property type="entry name" value="UBQ"/>
    <property type="match status" value="2"/>
</dbReference>
<sequence length="155" mass="18048">MFSIKIQLPWKETIPLRVQKNWKISTLKNLIAEMKNWENDRITLYLDNQVLKDNTKLESKEIEEGEILNMTYRGVAKMQIFVRTLQGATATFNIPVNSTHKDIKEQLKDRFGIPVDQQRLIYGGKEIIKDNLLLTEYGVTNNSTLHLVLRLRGGY</sequence>
<evidence type="ECO:0000259" key="1">
    <source>
        <dbReference type="PROSITE" id="PS50053"/>
    </source>
</evidence>
<dbReference type="InterPro" id="IPR019956">
    <property type="entry name" value="Ubiquitin_dom"/>
</dbReference>
<accession>A0AAV8A6N5</accession>
<organism evidence="2 3">
    <name type="scientific">Anaeramoeba flamelloides</name>
    <dbReference type="NCBI Taxonomy" id="1746091"/>
    <lineage>
        <taxon>Eukaryota</taxon>
        <taxon>Metamonada</taxon>
        <taxon>Anaeramoebidae</taxon>
        <taxon>Anaeramoeba</taxon>
    </lineage>
</organism>
<comment type="caution">
    <text evidence="2">The sequence shown here is derived from an EMBL/GenBank/DDBJ whole genome shotgun (WGS) entry which is preliminary data.</text>
</comment>
<feature type="domain" description="Ubiquitin-like" evidence="1">
    <location>
        <begin position="78"/>
        <end position="154"/>
    </location>
</feature>
<dbReference type="CDD" id="cd17039">
    <property type="entry name" value="Ubl_ubiquitin_like"/>
    <property type="match status" value="1"/>
</dbReference>
<dbReference type="AlphaFoldDB" id="A0AAV8A6N5"/>
<dbReference type="InterPro" id="IPR029071">
    <property type="entry name" value="Ubiquitin-like_domsf"/>
</dbReference>
<dbReference type="SUPFAM" id="SSF54236">
    <property type="entry name" value="Ubiquitin-like"/>
    <property type="match status" value="2"/>
</dbReference>
<dbReference type="InterPro" id="IPR050158">
    <property type="entry name" value="Ubiquitin_ubiquitin-like"/>
</dbReference>
<dbReference type="Pfam" id="PF00240">
    <property type="entry name" value="ubiquitin"/>
    <property type="match status" value="2"/>
</dbReference>
<dbReference type="EMBL" id="JANTQA010000012">
    <property type="protein sequence ID" value="KAJ3449209.1"/>
    <property type="molecule type" value="Genomic_DNA"/>
</dbReference>
<dbReference type="PRINTS" id="PR00348">
    <property type="entry name" value="UBIQUITIN"/>
</dbReference>
<dbReference type="PANTHER" id="PTHR10666">
    <property type="entry name" value="UBIQUITIN"/>
    <property type="match status" value="1"/>
</dbReference>
<dbReference type="InterPro" id="IPR000626">
    <property type="entry name" value="Ubiquitin-like_dom"/>
</dbReference>
<evidence type="ECO:0000313" key="3">
    <source>
        <dbReference type="Proteomes" id="UP001146793"/>
    </source>
</evidence>
<name>A0AAV8A6N5_9EUKA</name>
<protein>
    <submittedName>
        <fullName evidence="2">Polyubiquitin-like</fullName>
    </submittedName>
</protein>
<feature type="domain" description="Ubiquitin-like" evidence="1">
    <location>
        <begin position="2"/>
        <end position="73"/>
    </location>
</feature>
<evidence type="ECO:0000313" key="2">
    <source>
        <dbReference type="EMBL" id="KAJ3449209.1"/>
    </source>
</evidence>
<dbReference type="Proteomes" id="UP001146793">
    <property type="component" value="Unassembled WGS sequence"/>
</dbReference>
<dbReference type="PROSITE" id="PS50053">
    <property type="entry name" value="UBIQUITIN_2"/>
    <property type="match status" value="2"/>
</dbReference>
<dbReference type="Gene3D" id="3.10.20.90">
    <property type="entry name" value="Phosphatidylinositol 3-kinase Catalytic Subunit, Chain A, domain 1"/>
    <property type="match status" value="2"/>
</dbReference>
<proteinExistence type="predicted"/>
<gene>
    <name evidence="2" type="ORF">M0812_05354</name>
</gene>
<reference evidence="2" key="1">
    <citation type="submission" date="2022-08" db="EMBL/GenBank/DDBJ databases">
        <title>Novel sulphate-reducing endosymbionts in the free-living metamonad Anaeramoeba.</title>
        <authorList>
            <person name="Jerlstrom-Hultqvist J."/>
            <person name="Cepicka I."/>
            <person name="Gallot-Lavallee L."/>
            <person name="Salas-Leiva D."/>
            <person name="Curtis B.A."/>
            <person name="Zahonova K."/>
            <person name="Pipaliya S."/>
            <person name="Dacks J."/>
            <person name="Roger A.J."/>
        </authorList>
    </citation>
    <scope>NUCLEOTIDE SEQUENCE</scope>
    <source>
        <strain evidence="2">Busselton2</strain>
    </source>
</reference>